<sequence length="221" mass="25333">MDYIVATTKRWNLIKFGNLILDGRWHLISSPSEYDQIAELNPRYVFFVHWSWRIPEEIYSRYECVGFHVGDLPNERGGSPIQNRIVEGIQHATLSAFRIDGGIDTGDVYLKKAICLNGGGEEIYMRVADLIFDDMIPAIVRDNPTPTPQMGTGTWYQRRKPFESEIITPTTLPELADFIRMLDADTYPPALIEYGNLRIEFTRPSLKTGYILADVKITEKE</sequence>
<dbReference type="InterPro" id="IPR036477">
    <property type="entry name" value="Formyl_transf_N_sf"/>
</dbReference>
<dbReference type="SUPFAM" id="SSF50486">
    <property type="entry name" value="FMT C-terminal domain-like"/>
    <property type="match status" value="1"/>
</dbReference>
<dbReference type="InterPro" id="IPR049355">
    <property type="entry name" value="Formyl_trans-like_C"/>
</dbReference>
<dbReference type="Pfam" id="PF21553">
    <property type="entry name" value="Formyl_trans_C_2"/>
    <property type="match status" value="1"/>
</dbReference>
<name>A0A0F9STP7_9ZZZZ</name>
<dbReference type="SUPFAM" id="SSF53328">
    <property type="entry name" value="Formyltransferase"/>
    <property type="match status" value="1"/>
</dbReference>
<accession>A0A0F9STP7</accession>
<comment type="caution">
    <text evidence="2">The sequence shown here is derived from an EMBL/GenBank/DDBJ whole genome shotgun (WGS) entry which is preliminary data.</text>
</comment>
<dbReference type="Gene3D" id="3.40.50.170">
    <property type="entry name" value="Formyl transferase, N-terminal domain"/>
    <property type="match status" value="1"/>
</dbReference>
<dbReference type="InterPro" id="IPR011034">
    <property type="entry name" value="Formyl_transferase-like_C_sf"/>
</dbReference>
<dbReference type="GO" id="GO:0003824">
    <property type="term" value="F:catalytic activity"/>
    <property type="evidence" value="ECO:0007669"/>
    <property type="project" value="InterPro"/>
</dbReference>
<evidence type="ECO:0000259" key="1">
    <source>
        <dbReference type="Pfam" id="PF21553"/>
    </source>
</evidence>
<dbReference type="EMBL" id="LAZR01000364">
    <property type="protein sequence ID" value="KKN72335.1"/>
    <property type="molecule type" value="Genomic_DNA"/>
</dbReference>
<dbReference type="Gene3D" id="3.10.25.20">
    <property type="match status" value="1"/>
</dbReference>
<proteinExistence type="predicted"/>
<gene>
    <name evidence="2" type="ORF">LCGC14_0411620</name>
</gene>
<feature type="domain" description="Methionyl-tRNA formyltransferase-like C-terminal" evidence="1">
    <location>
        <begin position="162"/>
        <end position="218"/>
    </location>
</feature>
<evidence type="ECO:0000313" key="2">
    <source>
        <dbReference type="EMBL" id="KKN72335.1"/>
    </source>
</evidence>
<reference evidence="2" key="1">
    <citation type="journal article" date="2015" name="Nature">
        <title>Complex archaea that bridge the gap between prokaryotes and eukaryotes.</title>
        <authorList>
            <person name="Spang A."/>
            <person name="Saw J.H."/>
            <person name="Jorgensen S.L."/>
            <person name="Zaremba-Niedzwiedzka K."/>
            <person name="Martijn J."/>
            <person name="Lind A.E."/>
            <person name="van Eijk R."/>
            <person name="Schleper C."/>
            <person name="Guy L."/>
            <person name="Ettema T.J."/>
        </authorList>
    </citation>
    <scope>NUCLEOTIDE SEQUENCE</scope>
</reference>
<dbReference type="AlphaFoldDB" id="A0A0F9STP7"/>
<organism evidence="2">
    <name type="scientific">marine sediment metagenome</name>
    <dbReference type="NCBI Taxonomy" id="412755"/>
    <lineage>
        <taxon>unclassified sequences</taxon>
        <taxon>metagenomes</taxon>
        <taxon>ecological metagenomes</taxon>
    </lineage>
</organism>
<protein>
    <recommendedName>
        <fullName evidence="1">Methionyl-tRNA formyltransferase-like C-terminal domain-containing protein</fullName>
    </recommendedName>
</protein>